<sequence length="974" mass="107368">MLKNIEETTTPLGIVVVEGFDPSTDWLRAEDLLAFIASAPLGGVLWCGSEPAFGAEDAATYESLRASGTIIRDSRSLAVIMTEAMAGGDASPVEAWGEPELITLAANRKLVVDPRLRLVTQASASIVDDSWTGFLPPLGPDQEHIAFHNFHGLVGGSRIGFEGVRRGFSIERDFENLLWERVSKALSHHHAEQGAIILHGQSGVGKSIALARLALKARETGNAVLLSHGRVPQAGDVSEFLQAVDELAGITLVIVDSTVLPARYDDLLRSFRSLGHRVVVVGSCYRIEDKSQVGEKRLVEVPALLSDGEQKRLMQLVARYVPDVAPHLKEASKSEHALARFYRYLPESRERISEGLGREALLTERELRVRGARRRVRQPETALGLALLEAGFGGDESPLFEDHVTDNVSGPAGRVIDYVMSASRLFKAIPVGLVLRAVSRDLMLSSGATDTNLLLDLFEGQDLFRWKYGDDEGSDLLIGARLQIEAEIVCNRRLGGPRGEAAALIDLIGCAHRAGPEDNEETRFVVDIVQALGPDGPAGDRYKDQFADVARALTELRAQNGVMNGRLMLQESALRRAFVRKHVEINPDQKAALLLEATAAVDGALAAIEDGAGRIYASRRTKEHLLVERAATYGFLATDSAQHAGDPSQIWSSYKAARDATRLATSRVDSYMPLDISLWLSSRILKETSNLNTEQELELKADLLSTLDSVDAGALDPTQFEMFQRQRLSAAEVLKDTAIADEAFQALDATGSTVGYYLRARGLAPRRDKSDGVFSDADIERASAAAAYLIQHYSRISTDPRCMQLLLDMEWIKSTRRWLFKGLRQPLPHLREDRLRAKSYLLDLGLTQPEGLQTRYRYLEAILTWLDGSEETAIKIWRKLDTDTRYVEAGRVLARHVVTDERQQPVVYSGVAERQIAGDRWSIYVEAVGRRVDLLANSFPNEDLAVGRTVRNFAIAFNYRGPIADRVATRLASR</sequence>
<comment type="caution">
    <text evidence="1">The sequence shown here is derived from an EMBL/GenBank/DDBJ whole genome shotgun (WGS) entry which is preliminary data.</text>
</comment>
<protein>
    <submittedName>
        <fullName evidence="1">Uncharacterized protein</fullName>
    </submittedName>
</protein>
<accession>A0A0B1Q8R5</accession>
<dbReference type="AlphaFoldDB" id="A0A0B1Q8R5"/>
<dbReference type="RefSeq" id="WP_039187966.1">
    <property type="nucleotide sequence ID" value="NZ_JRFJ01000001.1"/>
</dbReference>
<evidence type="ECO:0000313" key="1">
    <source>
        <dbReference type="EMBL" id="KHJ55195.1"/>
    </source>
</evidence>
<dbReference type="EMBL" id="JRFJ01000001">
    <property type="protein sequence ID" value="KHJ55195.1"/>
    <property type="molecule type" value="Genomic_DNA"/>
</dbReference>
<proteinExistence type="predicted"/>
<dbReference type="Proteomes" id="UP000030826">
    <property type="component" value="Unassembled WGS sequence"/>
</dbReference>
<evidence type="ECO:0000313" key="2">
    <source>
        <dbReference type="Proteomes" id="UP000030826"/>
    </source>
</evidence>
<dbReference type="InterPro" id="IPR027417">
    <property type="entry name" value="P-loop_NTPase"/>
</dbReference>
<dbReference type="SUPFAM" id="SSF52540">
    <property type="entry name" value="P-loop containing nucleoside triphosphate hydrolases"/>
    <property type="match status" value="1"/>
</dbReference>
<dbReference type="STRING" id="370622.LA66_00445"/>
<name>A0A0B1Q8R5_9HYPH</name>
<organism evidence="1 2">
    <name type="scientific">Aureimonas altamirensis</name>
    <dbReference type="NCBI Taxonomy" id="370622"/>
    <lineage>
        <taxon>Bacteria</taxon>
        <taxon>Pseudomonadati</taxon>
        <taxon>Pseudomonadota</taxon>
        <taxon>Alphaproteobacteria</taxon>
        <taxon>Hyphomicrobiales</taxon>
        <taxon>Aurantimonadaceae</taxon>
        <taxon>Aureimonas</taxon>
    </lineage>
</organism>
<gene>
    <name evidence="1" type="ORF">LA66_00445</name>
</gene>
<reference evidence="1 2" key="1">
    <citation type="submission" date="2014-09" db="EMBL/GenBank/DDBJ databases">
        <title>Isolation and characterization of Aurantimonas altamirensis ON-56566 from clinical sample following a dog bite.</title>
        <authorList>
            <person name="Eshaghi A."/>
            <person name="Li A."/>
            <person name="Shahinas D."/>
            <person name="Bahn P."/>
            <person name="Kus J.V."/>
            <person name="Patel S.N."/>
        </authorList>
    </citation>
    <scope>NUCLEOTIDE SEQUENCE [LARGE SCALE GENOMIC DNA]</scope>
    <source>
        <strain evidence="1 2">ON-56566</strain>
    </source>
</reference>